<dbReference type="Proteomes" id="UP000315295">
    <property type="component" value="Unassembled WGS sequence"/>
</dbReference>
<accession>A0A540MXY7</accession>
<sequence>MATASSSSSSAAVTERRGIPGAQFVEDVQTYLTQLGLDVNSALAFLQERSCPFRFTPFSINPLK</sequence>
<comment type="caution">
    <text evidence="1">The sequence shown here is derived from an EMBL/GenBank/DDBJ whole genome shotgun (WGS) entry which is preliminary data.</text>
</comment>
<evidence type="ECO:0000313" key="1">
    <source>
        <dbReference type="EMBL" id="TQE03210.1"/>
    </source>
</evidence>
<keyword evidence="2" id="KW-1185">Reference proteome</keyword>
<protein>
    <submittedName>
        <fullName evidence="1">Uncharacterized protein</fullName>
    </submittedName>
</protein>
<organism evidence="1 2">
    <name type="scientific">Malus baccata</name>
    <name type="common">Siberian crab apple</name>
    <name type="synonym">Pyrus baccata</name>
    <dbReference type="NCBI Taxonomy" id="106549"/>
    <lineage>
        <taxon>Eukaryota</taxon>
        <taxon>Viridiplantae</taxon>
        <taxon>Streptophyta</taxon>
        <taxon>Embryophyta</taxon>
        <taxon>Tracheophyta</taxon>
        <taxon>Spermatophyta</taxon>
        <taxon>Magnoliopsida</taxon>
        <taxon>eudicotyledons</taxon>
        <taxon>Gunneridae</taxon>
        <taxon>Pentapetalae</taxon>
        <taxon>rosids</taxon>
        <taxon>fabids</taxon>
        <taxon>Rosales</taxon>
        <taxon>Rosaceae</taxon>
        <taxon>Amygdaloideae</taxon>
        <taxon>Maleae</taxon>
        <taxon>Malus</taxon>
    </lineage>
</organism>
<gene>
    <name evidence="1" type="ORF">C1H46_011213</name>
</gene>
<dbReference type="STRING" id="106549.A0A540MXY7"/>
<dbReference type="AlphaFoldDB" id="A0A540MXY7"/>
<evidence type="ECO:0000313" key="2">
    <source>
        <dbReference type="Proteomes" id="UP000315295"/>
    </source>
</evidence>
<dbReference type="EMBL" id="VIEB01000160">
    <property type="protein sequence ID" value="TQE03210.1"/>
    <property type="molecule type" value="Genomic_DNA"/>
</dbReference>
<proteinExistence type="predicted"/>
<name>A0A540MXY7_MALBA</name>
<reference evidence="1 2" key="1">
    <citation type="journal article" date="2019" name="G3 (Bethesda)">
        <title>Sequencing of a Wild Apple (Malus baccata) Genome Unravels the Differences Between Cultivated and Wild Apple Species Regarding Disease Resistance and Cold Tolerance.</title>
        <authorList>
            <person name="Chen X."/>
        </authorList>
    </citation>
    <scope>NUCLEOTIDE SEQUENCE [LARGE SCALE GENOMIC DNA]</scope>
    <source>
        <strain evidence="2">cv. Shandingzi</strain>
        <tissue evidence="1">Leaves</tissue>
    </source>
</reference>